<dbReference type="KEGG" id="bdr:115066476"/>
<accession>A0A8N4L481</accession>
<organism evidence="2 3">
    <name type="scientific">Bactrocera dorsalis</name>
    <name type="common">Oriental fruit fly</name>
    <name type="synonym">Dacus dorsalis</name>
    <dbReference type="NCBI Taxonomy" id="27457"/>
    <lineage>
        <taxon>Eukaryota</taxon>
        <taxon>Metazoa</taxon>
        <taxon>Ecdysozoa</taxon>
        <taxon>Arthropoda</taxon>
        <taxon>Hexapoda</taxon>
        <taxon>Insecta</taxon>
        <taxon>Pterygota</taxon>
        <taxon>Neoptera</taxon>
        <taxon>Endopterygota</taxon>
        <taxon>Diptera</taxon>
        <taxon>Brachycera</taxon>
        <taxon>Muscomorpha</taxon>
        <taxon>Tephritoidea</taxon>
        <taxon>Tephritidae</taxon>
        <taxon>Bactrocera</taxon>
        <taxon>Bactrocera</taxon>
    </lineage>
</organism>
<feature type="transmembrane region" description="Helical" evidence="1">
    <location>
        <begin position="140"/>
        <end position="162"/>
    </location>
</feature>
<sequence length="406" mass="48291">MAPDLFGVCVRFYYKLLRLLQFTDLYYNETLKRLEIQPRYSWLRRVIPKIYYSIFGIYATYFISILLSVIISLTEEPDMYKTLQVVSVAYITLVLSMYLSTFLIISHQIRKKQTQKFLKQFFNKLFEMHRKILQLTGEHVAMEIPTALLLIVKIILIVWILIASWQITNYIRDLAAFPVFELAFIANYLVIARLLKLQQELSKWIENHEAQYRFKSQCTAACKRSNYPILKALSLWSQSCKITSNFLNQFIWYEKLVLFGNIYCIYLSHQFIVCIFFKQYYYGSLLPDALNHFFNMLFIGMINDSLKYEEDSLNNTMTALVAKLSHQTHLCKSCRDLQRAIDIYFCCRNMRSNGIYIFGSFWTRGYVFDIIRSLVLLGVSITQFYTQGTYNCNFDPEYWERFEEEL</sequence>
<name>A0A8N4L481_BACDO</name>
<keyword evidence="1" id="KW-0812">Transmembrane</keyword>
<keyword evidence="1" id="KW-0472">Membrane</keyword>
<reference evidence="2" key="1">
    <citation type="submission" date="2025-05" db="UniProtKB">
        <authorList>
            <consortium name="RefSeq"/>
        </authorList>
    </citation>
    <scope>NUCLEOTIDE SEQUENCE [LARGE SCALE GENOMIC DNA]</scope>
</reference>
<feature type="transmembrane region" description="Helical" evidence="1">
    <location>
        <begin position="50"/>
        <end position="73"/>
    </location>
</feature>
<dbReference type="GeneID" id="115066476"/>
<dbReference type="AlphaFoldDB" id="A0A8N4L481"/>
<evidence type="ECO:0000256" key="1">
    <source>
        <dbReference type="SAM" id="Phobius"/>
    </source>
</evidence>
<feature type="transmembrane region" description="Helical" evidence="1">
    <location>
        <begin position="85"/>
        <end position="105"/>
    </location>
</feature>
<proteinExistence type="predicted"/>
<keyword evidence="2" id="KW-1185">Reference proteome</keyword>
<dbReference type="RefSeq" id="XP_029408088.2">
    <property type="nucleotide sequence ID" value="XM_029552228.2"/>
</dbReference>
<protein>
    <submittedName>
        <fullName evidence="3">Uncharacterized protein LOC115066476</fullName>
    </submittedName>
</protein>
<dbReference type="OrthoDB" id="8071995at2759"/>
<evidence type="ECO:0000313" key="2">
    <source>
        <dbReference type="Proteomes" id="UP001652620"/>
    </source>
</evidence>
<gene>
    <name evidence="3" type="primary">LOC115066476</name>
</gene>
<evidence type="ECO:0000313" key="3">
    <source>
        <dbReference type="RefSeq" id="XP_029408088.2"/>
    </source>
</evidence>
<reference evidence="3" key="2">
    <citation type="submission" date="2025-08" db="UniProtKB">
        <authorList>
            <consortium name="RefSeq"/>
        </authorList>
    </citation>
    <scope>IDENTIFICATION</scope>
    <source>
        <tissue evidence="3">Adult</tissue>
    </source>
</reference>
<feature type="transmembrane region" description="Helical" evidence="1">
    <location>
        <begin position="174"/>
        <end position="195"/>
    </location>
</feature>
<keyword evidence="1" id="KW-1133">Transmembrane helix</keyword>
<dbReference type="Proteomes" id="UP001652620">
    <property type="component" value="Chromosome 1"/>
</dbReference>